<gene>
    <name evidence="1" type="ORF">QI031_00100</name>
</gene>
<keyword evidence="2" id="KW-1185">Reference proteome</keyword>
<evidence type="ECO:0000313" key="1">
    <source>
        <dbReference type="EMBL" id="WGV25962.1"/>
    </source>
</evidence>
<dbReference type="Proteomes" id="UP001223520">
    <property type="component" value="Chromosome"/>
</dbReference>
<dbReference type="RefSeq" id="WP_281483219.1">
    <property type="nucleotide sequence ID" value="NZ_CP124543.1"/>
</dbReference>
<dbReference type="AlphaFoldDB" id="A0AAJ6P9R5"/>
<evidence type="ECO:0000313" key="2">
    <source>
        <dbReference type="Proteomes" id="UP001223520"/>
    </source>
</evidence>
<sequence length="75" mass="8577">MTKREFRPMTIDPIFDPDYEENLEDCPECNGEGERDYGTCHRCGGTGLVDRLPGESFYDVESIRVKTEASDKLLE</sequence>
<dbReference type="InterPro" id="IPR036410">
    <property type="entry name" value="HSP_DnaJ_Cys-rich_dom_sf"/>
</dbReference>
<dbReference type="KEGG" id="hbq:QI031_00100"/>
<name>A0AAJ6P9R5_9CYAN</name>
<accession>A0AAJ6P9R5</accession>
<reference evidence="1 2" key="1">
    <citation type="journal article" date="2023" name="Limnol Oceanogr Lett">
        <title>Environmental adaptations by the intertidal Antarctic cyanobacterium Halotia branconii CENA392 as revealed using long-read genome sequencing.</title>
        <authorList>
            <person name="Dextro R.B."/>
            <person name="Delbaje E."/>
            <person name="Freitas P.N.N."/>
            <person name="Geraldes V."/>
            <person name="Pinto E."/>
            <person name="Long P.F."/>
            <person name="Fiore M.F."/>
        </authorList>
    </citation>
    <scope>NUCLEOTIDE SEQUENCE [LARGE SCALE GENOMIC DNA]</scope>
    <source>
        <strain evidence="1 2">CENA392</strain>
    </source>
</reference>
<dbReference type="SUPFAM" id="SSF57938">
    <property type="entry name" value="DnaJ/Hsp40 cysteine-rich domain"/>
    <property type="match status" value="1"/>
</dbReference>
<organism evidence="1 2">
    <name type="scientific">Halotia branconii CENA392</name>
    <dbReference type="NCBI Taxonomy" id="1539056"/>
    <lineage>
        <taxon>Bacteria</taxon>
        <taxon>Bacillati</taxon>
        <taxon>Cyanobacteriota</taxon>
        <taxon>Cyanophyceae</taxon>
        <taxon>Nostocales</taxon>
        <taxon>Nodulariaceae</taxon>
        <taxon>Halotia</taxon>
    </lineage>
</organism>
<dbReference type="EMBL" id="CP124543">
    <property type="protein sequence ID" value="WGV25962.1"/>
    <property type="molecule type" value="Genomic_DNA"/>
</dbReference>
<dbReference type="Gene3D" id="6.20.20.10">
    <property type="match status" value="1"/>
</dbReference>
<proteinExistence type="predicted"/>
<protein>
    <submittedName>
        <fullName evidence="1">Uncharacterized protein</fullName>
    </submittedName>
</protein>